<proteinExistence type="predicted"/>
<dbReference type="OrthoDB" id="1737256at2759"/>
<evidence type="ECO:0000313" key="2">
    <source>
        <dbReference type="RefSeq" id="XP_016459789.1"/>
    </source>
</evidence>
<name>A0A1S3Z613_TOBAC</name>
<dbReference type="KEGG" id="nta:107783335"/>
<protein>
    <recommendedName>
        <fullName evidence="1">Retrotransposon Copia-like N-terminal domain-containing protein</fullName>
    </recommendedName>
</protein>
<evidence type="ECO:0000259" key="1">
    <source>
        <dbReference type="Pfam" id="PF14244"/>
    </source>
</evidence>
<dbReference type="RefSeq" id="XP_016459789.1">
    <property type="nucleotide sequence ID" value="XM_016604303.1"/>
</dbReference>
<reference evidence="2" key="1">
    <citation type="submission" date="2025-08" db="UniProtKB">
        <authorList>
            <consortium name="RefSeq"/>
        </authorList>
    </citation>
    <scope>IDENTIFICATION</scope>
</reference>
<accession>A0A1S3Z613</accession>
<dbReference type="PANTHER" id="PTHR37610:SF40">
    <property type="entry name" value="OS01G0909600 PROTEIN"/>
    <property type="match status" value="1"/>
</dbReference>
<dbReference type="AlphaFoldDB" id="A0A1S3Z613"/>
<feature type="domain" description="Retrotransposon Copia-like N-terminal" evidence="1">
    <location>
        <begin position="56"/>
        <end position="103"/>
    </location>
</feature>
<dbReference type="PaxDb" id="4097-A0A1S3Z613"/>
<dbReference type="PANTHER" id="PTHR37610">
    <property type="entry name" value="CCHC-TYPE DOMAIN-CONTAINING PROTEIN"/>
    <property type="match status" value="1"/>
</dbReference>
<sequence>MAIMFHSEDFSKPFLSFNFSRIQVAITDQQDVTTTSATVVVPPSTGIDPSDPLYLHPFDNPGTILVFVPFDGIGYRSWRRSVLRGLSVKNKLGFVSGECKQPNPQSPTYRQWEQCGNMVISWILNSISKEITDSVEYASDTFELWKELEDRYEQTNGARLYQIQKEINDLSEGALDITDYYTKLKKLWEEINTLNKRT</sequence>
<dbReference type="Pfam" id="PF14244">
    <property type="entry name" value="Retrotran_gag_3"/>
    <property type="match status" value="1"/>
</dbReference>
<organism evidence="2">
    <name type="scientific">Nicotiana tabacum</name>
    <name type="common">Common tobacco</name>
    <dbReference type="NCBI Taxonomy" id="4097"/>
    <lineage>
        <taxon>Eukaryota</taxon>
        <taxon>Viridiplantae</taxon>
        <taxon>Streptophyta</taxon>
        <taxon>Embryophyta</taxon>
        <taxon>Tracheophyta</taxon>
        <taxon>Spermatophyta</taxon>
        <taxon>Magnoliopsida</taxon>
        <taxon>eudicotyledons</taxon>
        <taxon>Gunneridae</taxon>
        <taxon>Pentapetalae</taxon>
        <taxon>asterids</taxon>
        <taxon>lamiids</taxon>
        <taxon>Solanales</taxon>
        <taxon>Solanaceae</taxon>
        <taxon>Nicotianoideae</taxon>
        <taxon>Nicotianeae</taxon>
        <taxon>Nicotiana</taxon>
    </lineage>
</organism>
<gene>
    <name evidence="2" type="primary">LOC107783335</name>
</gene>
<dbReference type="InterPro" id="IPR029472">
    <property type="entry name" value="Copia-like_N"/>
</dbReference>